<keyword evidence="2" id="KW-1185">Reference proteome</keyword>
<reference evidence="1" key="2">
    <citation type="journal article" date="2020" name="Nat. Commun.">
        <title>Large-scale genome sequencing of mycorrhizal fungi provides insights into the early evolution of symbiotic traits.</title>
        <authorList>
            <person name="Miyauchi S."/>
            <person name="Kiss E."/>
            <person name="Kuo A."/>
            <person name="Drula E."/>
            <person name="Kohler A."/>
            <person name="Sanchez-Garcia M."/>
            <person name="Morin E."/>
            <person name="Andreopoulos B."/>
            <person name="Barry K.W."/>
            <person name="Bonito G."/>
            <person name="Buee M."/>
            <person name="Carver A."/>
            <person name="Chen C."/>
            <person name="Cichocki N."/>
            <person name="Clum A."/>
            <person name="Culley D."/>
            <person name="Crous P.W."/>
            <person name="Fauchery L."/>
            <person name="Girlanda M."/>
            <person name="Hayes R.D."/>
            <person name="Keri Z."/>
            <person name="LaButti K."/>
            <person name="Lipzen A."/>
            <person name="Lombard V."/>
            <person name="Magnuson J."/>
            <person name="Maillard F."/>
            <person name="Murat C."/>
            <person name="Nolan M."/>
            <person name="Ohm R.A."/>
            <person name="Pangilinan J."/>
            <person name="Pereira M.F."/>
            <person name="Perotto S."/>
            <person name="Peter M."/>
            <person name="Pfister S."/>
            <person name="Riley R."/>
            <person name="Sitrit Y."/>
            <person name="Stielow J.B."/>
            <person name="Szollosi G."/>
            <person name="Zifcakova L."/>
            <person name="Stursova M."/>
            <person name="Spatafora J.W."/>
            <person name="Tedersoo L."/>
            <person name="Vaario L.M."/>
            <person name="Yamada A."/>
            <person name="Yan M."/>
            <person name="Wang P."/>
            <person name="Xu J."/>
            <person name="Bruns T."/>
            <person name="Baldrian P."/>
            <person name="Vilgalys R."/>
            <person name="Dunand C."/>
            <person name="Henrissat B."/>
            <person name="Grigoriev I.V."/>
            <person name="Hibbett D."/>
            <person name="Nagy L.G."/>
            <person name="Martin F.M."/>
        </authorList>
    </citation>
    <scope>NUCLEOTIDE SEQUENCE</scope>
    <source>
        <strain evidence="1">P2</strain>
    </source>
</reference>
<accession>A0ACB6Z6C7</accession>
<sequence>MKVAIIACLGPVFPMISGQDVANVDHRHHPRRRSPSLHDDSSAIVVNGDLYSSYRPNSITRPLNVSMRSHSKYR</sequence>
<reference evidence="1" key="1">
    <citation type="submission" date="2019-10" db="EMBL/GenBank/DDBJ databases">
        <authorList>
            <consortium name="DOE Joint Genome Institute"/>
            <person name="Kuo A."/>
            <person name="Miyauchi S."/>
            <person name="Kiss E."/>
            <person name="Drula E."/>
            <person name="Kohler A."/>
            <person name="Sanchez-Garcia M."/>
            <person name="Andreopoulos B."/>
            <person name="Barry K.W."/>
            <person name="Bonito G."/>
            <person name="Buee M."/>
            <person name="Carver A."/>
            <person name="Chen C."/>
            <person name="Cichocki N."/>
            <person name="Clum A."/>
            <person name="Culley D."/>
            <person name="Crous P.W."/>
            <person name="Fauchery L."/>
            <person name="Girlanda M."/>
            <person name="Hayes R."/>
            <person name="Keri Z."/>
            <person name="Labutti K."/>
            <person name="Lipzen A."/>
            <person name="Lombard V."/>
            <person name="Magnuson J."/>
            <person name="Maillard F."/>
            <person name="Morin E."/>
            <person name="Murat C."/>
            <person name="Nolan M."/>
            <person name="Ohm R."/>
            <person name="Pangilinan J."/>
            <person name="Pereira M."/>
            <person name="Perotto S."/>
            <person name="Peter M."/>
            <person name="Riley R."/>
            <person name="Sitrit Y."/>
            <person name="Stielow B."/>
            <person name="Szollosi G."/>
            <person name="Zifcakova L."/>
            <person name="Stursova M."/>
            <person name="Spatafora J.W."/>
            <person name="Tedersoo L."/>
            <person name="Vaario L.-M."/>
            <person name="Yamada A."/>
            <person name="Yan M."/>
            <person name="Wang P."/>
            <person name="Xu J."/>
            <person name="Bruns T."/>
            <person name="Baldrian P."/>
            <person name="Vilgalys R."/>
            <person name="Henrissat B."/>
            <person name="Grigoriev I.V."/>
            <person name="Hibbett D."/>
            <person name="Nagy L.G."/>
            <person name="Martin F.M."/>
        </authorList>
    </citation>
    <scope>NUCLEOTIDE SEQUENCE</scope>
    <source>
        <strain evidence="1">P2</strain>
    </source>
</reference>
<gene>
    <name evidence="1" type="ORF">BDM02DRAFT_689397</name>
</gene>
<protein>
    <submittedName>
        <fullName evidence="1">Uncharacterized protein</fullName>
    </submittedName>
</protein>
<evidence type="ECO:0000313" key="2">
    <source>
        <dbReference type="Proteomes" id="UP000886501"/>
    </source>
</evidence>
<comment type="caution">
    <text evidence="1">The sequence shown here is derived from an EMBL/GenBank/DDBJ whole genome shotgun (WGS) entry which is preliminary data.</text>
</comment>
<proteinExistence type="predicted"/>
<evidence type="ECO:0000313" key="1">
    <source>
        <dbReference type="EMBL" id="KAF9645161.1"/>
    </source>
</evidence>
<organism evidence="1 2">
    <name type="scientific">Thelephora ganbajun</name>
    <name type="common">Ganba fungus</name>
    <dbReference type="NCBI Taxonomy" id="370292"/>
    <lineage>
        <taxon>Eukaryota</taxon>
        <taxon>Fungi</taxon>
        <taxon>Dikarya</taxon>
        <taxon>Basidiomycota</taxon>
        <taxon>Agaricomycotina</taxon>
        <taxon>Agaricomycetes</taxon>
        <taxon>Thelephorales</taxon>
        <taxon>Thelephoraceae</taxon>
        <taxon>Thelephora</taxon>
    </lineage>
</organism>
<dbReference type="EMBL" id="MU118101">
    <property type="protein sequence ID" value="KAF9645161.1"/>
    <property type="molecule type" value="Genomic_DNA"/>
</dbReference>
<dbReference type="Proteomes" id="UP000886501">
    <property type="component" value="Unassembled WGS sequence"/>
</dbReference>
<name>A0ACB6Z6C7_THEGA</name>